<keyword evidence="1" id="KW-0732">Signal</keyword>
<accession>A0A9P6WTS6</accession>
<evidence type="ECO:0000313" key="2">
    <source>
        <dbReference type="EMBL" id="KAG1285681.1"/>
    </source>
</evidence>
<sequence length="70" mass="7868">MPSRSSTTIVPVRLWSACAILLLSLSLATFLSAKEDRPKTARHYDDMDEDMALDDYEHHRPASRSSFGSL</sequence>
<feature type="chain" id="PRO_5040223162" evidence="1">
    <location>
        <begin position="34"/>
        <end position="70"/>
    </location>
</feature>
<evidence type="ECO:0000313" key="3">
    <source>
        <dbReference type="Proteomes" id="UP000716291"/>
    </source>
</evidence>
<comment type="caution">
    <text evidence="2">The sequence shown here is derived from an EMBL/GenBank/DDBJ whole genome shotgun (WGS) entry which is preliminary data.</text>
</comment>
<evidence type="ECO:0000256" key="1">
    <source>
        <dbReference type="SAM" id="SignalP"/>
    </source>
</evidence>
<protein>
    <submittedName>
        <fullName evidence="2">Uncharacterized protein</fullName>
    </submittedName>
</protein>
<keyword evidence="3" id="KW-1185">Reference proteome</keyword>
<feature type="signal peptide" evidence="1">
    <location>
        <begin position="1"/>
        <end position="33"/>
    </location>
</feature>
<organism evidence="2 3">
    <name type="scientific">Rhizopus oryzae</name>
    <name type="common">Mucormycosis agent</name>
    <name type="synonym">Rhizopus arrhizus var. delemar</name>
    <dbReference type="NCBI Taxonomy" id="64495"/>
    <lineage>
        <taxon>Eukaryota</taxon>
        <taxon>Fungi</taxon>
        <taxon>Fungi incertae sedis</taxon>
        <taxon>Mucoromycota</taxon>
        <taxon>Mucoromycotina</taxon>
        <taxon>Mucoromycetes</taxon>
        <taxon>Mucorales</taxon>
        <taxon>Mucorineae</taxon>
        <taxon>Rhizopodaceae</taxon>
        <taxon>Rhizopus</taxon>
    </lineage>
</organism>
<gene>
    <name evidence="2" type="ORF">G6F64_014247</name>
</gene>
<name>A0A9P6WTS6_RHIOR</name>
<dbReference type="Proteomes" id="UP000716291">
    <property type="component" value="Unassembled WGS sequence"/>
</dbReference>
<proteinExistence type="predicted"/>
<dbReference type="EMBL" id="JAANQT010007697">
    <property type="protein sequence ID" value="KAG1285681.1"/>
    <property type="molecule type" value="Genomic_DNA"/>
</dbReference>
<reference evidence="2" key="1">
    <citation type="journal article" date="2020" name="Microb. Genom.">
        <title>Genetic diversity of clinical and environmental Mucorales isolates obtained from an investigation of mucormycosis cases among solid organ transplant recipients.</title>
        <authorList>
            <person name="Nguyen M.H."/>
            <person name="Kaul D."/>
            <person name="Muto C."/>
            <person name="Cheng S.J."/>
            <person name="Richter R.A."/>
            <person name="Bruno V.M."/>
            <person name="Liu G."/>
            <person name="Beyhan S."/>
            <person name="Sundermann A.J."/>
            <person name="Mounaud S."/>
            <person name="Pasculle A.W."/>
            <person name="Nierman W.C."/>
            <person name="Driscoll E."/>
            <person name="Cumbie R."/>
            <person name="Clancy C.J."/>
            <person name="Dupont C.L."/>
        </authorList>
    </citation>
    <scope>NUCLEOTIDE SEQUENCE</scope>
    <source>
        <strain evidence="2">GL11</strain>
    </source>
</reference>
<dbReference type="AlphaFoldDB" id="A0A9P6WTS6"/>